<reference evidence="1 2" key="1">
    <citation type="submission" date="2016-05" db="EMBL/GenBank/DDBJ databases">
        <title>Single-cell genome of chain-forming Candidatus Thiomargarita nelsonii and comparison to other large sulfur-oxidizing bacteria.</title>
        <authorList>
            <person name="Winkel M."/>
            <person name="Salman V."/>
            <person name="Woyke T."/>
            <person name="Schulz-Vogt H."/>
            <person name="Richter M."/>
            <person name="Flood B."/>
            <person name="Bailey J."/>
            <person name="Amann R."/>
            <person name="Mussmann M."/>
        </authorList>
    </citation>
    <scope>NUCLEOTIDE SEQUENCE [LARGE SCALE GENOMIC DNA]</scope>
    <source>
        <strain evidence="1 2">THI036</strain>
    </source>
</reference>
<dbReference type="AlphaFoldDB" id="A0A176S3L7"/>
<evidence type="ECO:0000313" key="1">
    <source>
        <dbReference type="EMBL" id="OAD22701.1"/>
    </source>
</evidence>
<organism evidence="1 2">
    <name type="scientific">Candidatus Thiomargarita nelsonii</name>
    <dbReference type="NCBI Taxonomy" id="1003181"/>
    <lineage>
        <taxon>Bacteria</taxon>
        <taxon>Pseudomonadati</taxon>
        <taxon>Pseudomonadota</taxon>
        <taxon>Gammaproteobacteria</taxon>
        <taxon>Thiotrichales</taxon>
        <taxon>Thiotrichaceae</taxon>
        <taxon>Thiomargarita</taxon>
    </lineage>
</organism>
<evidence type="ECO:0000313" key="2">
    <source>
        <dbReference type="Proteomes" id="UP000076962"/>
    </source>
</evidence>
<dbReference type="Proteomes" id="UP000076962">
    <property type="component" value="Unassembled WGS sequence"/>
</dbReference>
<proteinExistence type="predicted"/>
<sequence>MMIPMLPNNISAFSISRECKFMLCQPKTIHQWRSMCWGDCCNLSMKNMMNYGCCWIPITAYKVIIAKVLSKPSMRLNKEAFMLP</sequence>
<keyword evidence="2" id="KW-1185">Reference proteome</keyword>
<comment type="caution">
    <text evidence="1">The sequence shown here is derived from an EMBL/GenBank/DDBJ whole genome shotgun (WGS) entry which is preliminary data.</text>
</comment>
<gene>
    <name evidence="1" type="ORF">THIOM_001483</name>
</gene>
<accession>A0A176S3L7</accession>
<dbReference type="EMBL" id="LUTY01000786">
    <property type="protein sequence ID" value="OAD22701.1"/>
    <property type="molecule type" value="Genomic_DNA"/>
</dbReference>
<protein>
    <submittedName>
        <fullName evidence="1">Uncharacterized protein</fullName>
    </submittedName>
</protein>
<name>A0A176S3L7_9GAMM</name>